<keyword evidence="2" id="KW-1185">Reference proteome</keyword>
<gene>
    <name evidence="1" type="primary">Acey_s0526.g2953</name>
    <name evidence="1" type="ORF">Y032_0526g2953</name>
</gene>
<comment type="caution">
    <text evidence="1">The sequence shown here is derived from an EMBL/GenBank/DDBJ whole genome shotgun (WGS) entry which is preliminary data.</text>
</comment>
<name>A0A016WUA9_9BILA</name>
<dbReference type="EMBL" id="JARK01000126">
    <property type="protein sequence ID" value="EYC42588.1"/>
    <property type="molecule type" value="Genomic_DNA"/>
</dbReference>
<sequence>MQQVYVTTPTPPKVKVPAMLGRKVKVGGAHKYNLGSVPDWRKLFRNHYISMRSWKNLPEIRVSKSGLWFRRQNYKRCLVIGSVFL</sequence>
<dbReference type="AlphaFoldDB" id="A0A016WUA9"/>
<organism evidence="1 2">
    <name type="scientific">Ancylostoma ceylanicum</name>
    <dbReference type="NCBI Taxonomy" id="53326"/>
    <lineage>
        <taxon>Eukaryota</taxon>
        <taxon>Metazoa</taxon>
        <taxon>Ecdysozoa</taxon>
        <taxon>Nematoda</taxon>
        <taxon>Chromadorea</taxon>
        <taxon>Rhabditida</taxon>
        <taxon>Rhabditina</taxon>
        <taxon>Rhabditomorpha</taxon>
        <taxon>Strongyloidea</taxon>
        <taxon>Ancylostomatidae</taxon>
        <taxon>Ancylostomatinae</taxon>
        <taxon>Ancylostoma</taxon>
    </lineage>
</organism>
<evidence type="ECO:0000313" key="1">
    <source>
        <dbReference type="EMBL" id="EYC42588.1"/>
    </source>
</evidence>
<proteinExistence type="predicted"/>
<protein>
    <submittedName>
        <fullName evidence="1">Uncharacterized protein</fullName>
    </submittedName>
</protein>
<reference evidence="2" key="1">
    <citation type="journal article" date="2015" name="Nat. Genet.">
        <title>The genome and transcriptome of the zoonotic hookworm Ancylostoma ceylanicum identify infection-specific gene families.</title>
        <authorList>
            <person name="Schwarz E.M."/>
            <person name="Hu Y."/>
            <person name="Antoshechkin I."/>
            <person name="Miller M.M."/>
            <person name="Sternberg P.W."/>
            <person name="Aroian R.V."/>
        </authorList>
    </citation>
    <scope>NUCLEOTIDE SEQUENCE</scope>
    <source>
        <strain evidence="2">HY135</strain>
    </source>
</reference>
<dbReference type="Proteomes" id="UP000024635">
    <property type="component" value="Unassembled WGS sequence"/>
</dbReference>
<accession>A0A016WUA9</accession>
<evidence type="ECO:0000313" key="2">
    <source>
        <dbReference type="Proteomes" id="UP000024635"/>
    </source>
</evidence>